<dbReference type="AlphaFoldDB" id="A0A6G0YPP3"/>
<feature type="domain" description="THAP-type" evidence="7">
    <location>
        <begin position="1"/>
        <end position="63"/>
    </location>
</feature>
<evidence type="ECO:0000256" key="1">
    <source>
        <dbReference type="ARBA" id="ARBA00022723"/>
    </source>
</evidence>
<proteinExistence type="predicted"/>
<dbReference type="GO" id="GO:0008270">
    <property type="term" value="F:zinc ion binding"/>
    <property type="evidence" value="ECO:0007669"/>
    <property type="project" value="UniProtKB-KW"/>
</dbReference>
<accession>A0A6G0YPP3</accession>
<feature type="compositionally biased region" description="Basic and acidic residues" evidence="6">
    <location>
        <begin position="228"/>
        <end position="245"/>
    </location>
</feature>
<keyword evidence="4 5" id="KW-0238">DNA-binding</keyword>
<dbReference type="EMBL" id="VUJU01002971">
    <property type="protein sequence ID" value="KAF0759503.1"/>
    <property type="molecule type" value="Genomic_DNA"/>
</dbReference>
<gene>
    <name evidence="8" type="ORF">FWK35_00021112</name>
</gene>
<evidence type="ECO:0000256" key="4">
    <source>
        <dbReference type="ARBA" id="ARBA00023125"/>
    </source>
</evidence>
<organism evidence="8 9">
    <name type="scientific">Aphis craccivora</name>
    <name type="common">Cowpea aphid</name>
    <dbReference type="NCBI Taxonomy" id="307492"/>
    <lineage>
        <taxon>Eukaryota</taxon>
        <taxon>Metazoa</taxon>
        <taxon>Ecdysozoa</taxon>
        <taxon>Arthropoda</taxon>
        <taxon>Hexapoda</taxon>
        <taxon>Insecta</taxon>
        <taxon>Pterygota</taxon>
        <taxon>Neoptera</taxon>
        <taxon>Paraneoptera</taxon>
        <taxon>Hemiptera</taxon>
        <taxon>Sternorrhyncha</taxon>
        <taxon>Aphidomorpha</taxon>
        <taxon>Aphidoidea</taxon>
        <taxon>Aphididae</taxon>
        <taxon>Aphidini</taxon>
        <taxon>Aphis</taxon>
        <taxon>Aphis</taxon>
    </lineage>
</organism>
<evidence type="ECO:0000313" key="9">
    <source>
        <dbReference type="Proteomes" id="UP000478052"/>
    </source>
</evidence>
<evidence type="ECO:0000256" key="6">
    <source>
        <dbReference type="SAM" id="MobiDB-lite"/>
    </source>
</evidence>
<keyword evidence="3" id="KW-0862">Zinc</keyword>
<comment type="caution">
    <text evidence="8">The sequence shown here is derived from an EMBL/GenBank/DDBJ whole genome shotgun (WGS) entry which is preliminary data.</text>
</comment>
<dbReference type="Gene3D" id="6.20.210.20">
    <property type="entry name" value="THAP domain"/>
    <property type="match status" value="1"/>
</dbReference>
<feature type="non-terminal residue" evidence="8">
    <location>
        <position position="245"/>
    </location>
</feature>
<evidence type="ECO:0000256" key="5">
    <source>
        <dbReference type="PROSITE-ProRule" id="PRU00309"/>
    </source>
</evidence>
<keyword evidence="2 5" id="KW-0863">Zinc-finger</keyword>
<dbReference type="Pfam" id="PF05485">
    <property type="entry name" value="THAP"/>
    <property type="match status" value="1"/>
</dbReference>
<keyword evidence="1" id="KW-0479">Metal-binding</keyword>
<feature type="region of interest" description="Disordered" evidence="6">
    <location>
        <begin position="218"/>
        <end position="245"/>
    </location>
</feature>
<evidence type="ECO:0000256" key="3">
    <source>
        <dbReference type="ARBA" id="ARBA00022833"/>
    </source>
</evidence>
<dbReference type="PROSITE" id="PS50950">
    <property type="entry name" value="ZF_THAP"/>
    <property type="match status" value="1"/>
</dbReference>
<name>A0A6G0YPP3_APHCR</name>
<dbReference type="OrthoDB" id="6623209at2759"/>
<evidence type="ECO:0000259" key="7">
    <source>
        <dbReference type="PROSITE" id="PS50950"/>
    </source>
</evidence>
<keyword evidence="9" id="KW-1185">Reference proteome</keyword>
<dbReference type="GO" id="GO:0003677">
    <property type="term" value="F:DNA binding"/>
    <property type="evidence" value="ECO:0007669"/>
    <property type="project" value="UniProtKB-UniRule"/>
</dbReference>
<evidence type="ECO:0000256" key="2">
    <source>
        <dbReference type="ARBA" id="ARBA00022771"/>
    </source>
</evidence>
<dbReference type="SMART" id="SM00692">
    <property type="entry name" value="DM3"/>
    <property type="match status" value="1"/>
</dbReference>
<evidence type="ECO:0000313" key="8">
    <source>
        <dbReference type="EMBL" id="KAF0759503.1"/>
    </source>
</evidence>
<reference evidence="8 9" key="1">
    <citation type="submission" date="2019-08" db="EMBL/GenBank/DDBJ databases">
        <title>Whole genome of Aphis craccivora.</title>
        <authorList>
            <person name="Voronova N.V."/>
            <person name="Shulinski R.S."/>
            <person name="Bandarenka Y.V."/>
            <person name="Zhorov D.G."/>
            <person name="Warner D."/>
        </authorList>
    </citation>
    <scope>NUCLEOTIDE SEQUENCE [LARGE SCALE GENOMIC DNA]</scope>
    <source>
        <strain evidence="8">180601</strain>
        <tissue evidence="8">Whole Body</tissue>
    </source>
</reference>
<sequence>MASNHQHQIFASFPKNEDRKQLWLKACKIKFILPSNKVCEDHFLPENYVLNRNLKSNAIPFLASTSLDLEPLNHYGTFTTCMSPMERSSVQSIACTSTVLEPLNHYGNFVVANTSPVECSSVQPLVSTSKDTDQSDPMITYTMNSSTCQSPVAHRESLNPTTGNLLPNYLKQLDSFNDKLKEAQANIYYQKKLNRMMEKYTSLKKEFKRLKKEYKIKIKENKRKNKESKRQDKIIKRQNKEVKRQ</sequence>
<dbReference type="InterPro" id="IPR038441">
    <property type="entry name" value="THAP_Znf_sf"/>
</dbReference>
<dbReference type="Proteomes" id="UP000478052">
    <property type="component" value="Unassembled WGS sequence"/>
</dbReference>
<dbReference type="InterPro" id="IPR006612">
    <property type="entry name" value="THAP_Znf"/>
</dbReference>
<dbReference type="SUPFAM" id="SSF57716">
    <property type="entry name" value="Glucocorticoid receptor-like (DNA-binding domain)"/>
    <property type="match status" value="1"/>
</dbReference>
<protein>
    <submittedName>
        <fullName evidence="8">THAP-type domain-containing protein</fullName>
    </submittedName>
</protein>